<proteinExistence type="predicted"/>
<dbReference type="Gene3D" id="3.30.2310.20">
    <property type="entry name" value="RelE-like"/>
    <property type="match status" value="1"/>
</dbReference>
<dbReference type="Pfam" id="PF05016">
    <property type="entry name" value="ParE_toxin"/>
    <property type="match status" value="1"/>
</dbReference>
<protein>
    <submittedName>
        <fullName evidence="2">Type II toxin-antitoxin system RelE/ParE family toxin</fullName>
    </submittedName>
</protein>
<dbReference type="Proteomes" id="UP001370348">
    <property type="component" value="Chromosome"/>
</dbReference>
<dbReference type="EMBL" id="CP089984">
    <property type="protein sequence ID" value="WXB16960.1"/>
    <property type="molecule type" value="Genomic_DNA"/>
</dbReference>
<organism evidence="2 3">
    <name type="scientific">Pendulispora albinea</name>
    <dbReference type="NCBI Taxonomy" id="2741071"/>
    <lineage>
        <taxon>Bacteria</taxon>
        <taxon>Pseudomonadati</taxon>
        <taxon>Myxococcota</taxon>
        <taxon>Myxococcia</taxon>
        <taxon>Myxococcales</taxon>
        <taxon>Sorangiineae</taxon>
        <taxon>Pendulisporaceae</taxon>
        <taxon>Pendulispora</taxon>
    </lineage>
</organism>
<name>A0ABZ2M321_9BACT</name>
<keyword evidence="1" id="KW-1277">Toxin-antitoxin system</keyword>
<evidence type="ECO:0000313" key="3">
    <source>
        <dbReference type="Proteomes" id="UP001370348"/>
    </source>
</evidence>
<evidence type="ECO:0000256" key="1">
    <source>
        <dbReference type="ARBA" id="ARBA00022649"/>
    </source>
</evidence>
<reference evidence="2 3" key="1">
    <citation type="submission" date="2021-12" db="EMBL/GenBank/DDBJ databases">
        <title>Discovery of the Pendulisporaceae a myxobacterial family with distinct sporulation behavior and unique specialized metabolism.</title>
        <authorList>
            <person name="Garcia R."/>
            <person name="Popoff A."/>
            <person name="Bader C.D."/>
            <person name="Loehr J."/>
            <person name="Walesch S."/>
            <person name="Walt C."/>
            <person name="Boldt J."/>
            <person name="Bunk B."/>
            <person name="Haeckl F.J.F.P.J."/>
            <person name="Gunesch A.P."/>
            <person name="Birkelbach J."/>
            <person name="Nuebel U."/>
            <person name="Pietschmann T."/>
            <person name="Bach T."/>
            <person name="Mueller R."/>
        </authorList>
    </citation>
    <scope>NUCLEOTIDE SEQUENCE [LARGE SCALE GENOMIC DNA]</scope>
    <source>
        <strain evidence="2 3">MSr11954</strain>
    </source>
</reference>
<keyword evidence="3" id="KW-1185">Reference proteome</keyword>
<dbReference type="InterPro" id="IPR035093">
    <property type="entry name" value="RelE/ParE_toxin_dom_sf"/>
</dbReference>
<accession>A0ABZ2M321</accession>
<dbReference type="InterPro" id="IPR007712">
    <property type="entry name" value="RelE/ParE_toxin"/>
</dbReference>
<sequence>MKILLSPRAQRDLRAYLFYVAATADPMVAERERARIHRVLSDYASLPTDGRMIVLQSERGERRVHRWIAHPFHLYYERRGDVFYVVRLYHAARQPLERGPR</sequence>
<gene>
    <name evidence="2" type="ORF">LZC94_06715</name>
</gene>
<evidence type="ECO:0000313" key="2">
    <source>
        <dbReference type="EMBL" id="WXB16960.1"/>
    </source>
</evidence>
<dbReference type="RefSeq" id="WP_394826590.1">
    <property type="nucleotide sequence ID" value="NZ_CP089984.1"/>
</dbReference>